<comment type="caution">
    <text evidence="1">The sequence shown here is derived from an EMBL/GenBank/DDBJ whole genome shotgun (WGS) entry which is preliminary data.</text>
</comment>
<dbReference type="AlphaFoldDB" id="A0A9D2KQN3"/>
<accession>A0A9D2KQN3</accession>
<evidence type="ECO:0000313" key="1">
    <source>
        <dbReference type="EMBL" id="HJA77985.1"/>
    </source>
</evidence>
<reference evidence="1" key="1">
    <citation type="journal article" date="2021" name="PeerJ">
        <title>Extensive microbial diversity within the chicken gut microbiome revealed by metagenomics and culture.</title>
        <authorList>
            <person name="Gilroy R."/>
            <person name="Ravi A."/>
            <person name="Getino M."/>
            <person name="Pursley I."/>
            <person name="Horton D.L."/>
            <person name="Alikhan N.F."/>
            <person name="Baker D."/>
            <person name="Gharbi K."/>
            <person name="Hall N."/>
            <person name="Watson M."/>
            <person name="Adriaenssens E.M."/>
            <person name="Foster-Nyarko E."/>
            <person name="Jarju S."/>
            <person name="Secka A."/>
            <person name="Antonio M."/>
            <person name="Oren A."/>
            <person name="Chaudhuri R.R."/>
            <person name="La Ragione R."/>
            <person name="Hildebrand F."/>
            <person name="Pallen M.J."/>
        </authorList>
    </citation>
    <scope>NUCLEOTIDE SEQUENCE</scope>
    <source>
        <strain evidence="1">5032</strain>
    </source>
</reference>
<organism evidence="1 2">
    <name type="scientific">Candidatus Desulfovibrio intestinavium</name>
    <dbReference type="NCBI Taxonomy" id="2838534"/>
    <lineage>
        <taxon>Bacteria</taxon>
        <taxon>Pseudomonadati</taxon>
        <taxon>Thermodesulfobacteriota</taxon>
        <taxon>Desulfovibrionia</taxon>
        <taxon>Desulfovibrionales</taxon>
        <taxon>Desulfovibrionaceae</taxon>
        <taxon>Desulfovibrio</taxon>
    </lineage>
</organism>
<dbReference type="EMBL" id="DWZD01000004">
    <property type="protein sequence ID" value="HJA77985.1"/>
    <property type="molecule type" value="Genomic_DNA"/>
</dbReference>
<reference evidence="1" key="2">
    <citation type="submission" date="2021-04" db="EMBL/GenBank/DDBJ databases">
        <authorList>
            <person name="Gilroy R."/>
        </authorList>
    </citation>
    <scope>NUCLEOTIDE SEQUENCE</scope>
    <source>
        <strain evidence="1">5032</strain>
    </source>
</reference>
<protein>
    <submittedName>
        <fullName evidence="1">DUF523 domain-containing protein</fullName>
    </submittedName>
</protein>
<dbReference type="InterPro" id="IPR007553">
    <property type="entry name" value="2-thiour_desulf"/>
</dbReference>
<gene>
    <name evidence="1" type="ORF">H9784_00200</name>
</gene>
<dbReference type="PANTHER" id="PTHR30087">
    <property type="entry name" value="INNER MEMBRANE PROTEIN"/>
    <property type="match status" value="1"/>
</dbReference>
<dbReference type="PANTHER" id="PTHR30087:SF1">
    <property type="entry name" value="HYPOTHETICAL CYTOSOLIC PROTEIN"/>
    <property type="match status" value="1"/>
</dbReference>
<name>A0A9D2KQN3_9BACT</name>
<dbReference type="Proteomes" id="UP000823821">
    <property type="component" value="Unassembled WGS sequence"/>
</dbReference>
<dbReference type="Pfam" id="PF04463">
    <property type="entry name" value="2-thiour_desulf"/>
    <property type="match status" value="1"/>
</dbReference>
<proteinExistence type="predicted"/>
<evidence type="ECO:0000313" key="2">
    <source>
        <dbReference type="Proteomes" id="UP000823821"/>
    </source>
</evidence>
<sequence>MKYVVSGCLAGLACRYDGAAKPCEAVRRLVAAGRAVTACPETLSGLPVPRPPCEQRHGRVFLKSGEDVTEALEKGAERAMRIVREHGCTAAILKARSPSCGFGRIYDGSFTGTTCAGDGVWARKLREAGLSLYSEEALPADAALDAED</sequence>